<protein>
    <submittedName>
        <fullName evidence="1">T-complex protein 1 subunit beta</fullName>
    </submittedName>
</protein>
<organism evidence="1 2">
    <name type="scientific">Camellia lanceoleosa</name>
    <dbReference type="NCBI Taxonomy" id="1840588"/>
    <lineage>
        <taxon>Eukaryota</taxon>
        <taxon>Viridiplantae</taxon>
        <taxon>Streptophyta</taxon>
        <taxon>Embryophyta</taxon>
        <taxon>Tracheophyta</taxon>
        <taxon>Spermatophyta</taxon>
        <taxon>Magnoliopsida</taxon>
        <taxon>eudicotyledons</taxon>
        <taxon>Gunneridae</taxon>
        <taxon>Pentapetalae</taxon>
        <taxon>asterids</taxon>
        <taxon>Ericales</taxon>
        <taxon>Theaceae</taxon>
        <taxon>Camellia</taxon>
    </lineage>
</organism>
<comment type="caution">
    <text evidence="1">The sequence shown here is derived from an EMBL/GenBank/DDBJ whole genome shotgun (WGS) entry which is preliminary data.</text>
</comment>
<proteinExistence type="predicted"/>
<accession>A0ACC0ID86</accession>
<keyword evidence="2" id="KW-1185">Reference proteome</keyword>
<reference evidence="1 2" key="1">
    <citation type="journal article" date="2022" name="Plant J.">
        <title>Chromosome-level genome of Camellia lanceoleosa provides a valuable resource for understanding genome evolution and self-incompatibility.</title>
        <authorList>
            <person name="Gong W."/>
            <person name="Xiao S."/>
            <person name="Wang L."/>
            <person name="Liao Z."/>
            <person name="Chang Y."/>
            <person name="Mo W."/>
            <person name="Hu G."/>
            <person name="Li W."/>
            <person name="Zhao G."/>
            <person name="Zhu H."/>
            <person name="Hu X."/>
            <person name="Ji K."/>
            <person name="Xiang X."/>
            <person name="Song Q."/>
            <person name="Yuan D."/>
            <person name="Jin S."/>
            <person name="Zhang L."/>
        </authorList>
    </citation>
    <scope>NUCLEOTIDE SEQUENCE [LARGE SCALE GENOMIC DNA]</scope>
    <source>
        <strain evidence="1">SQ_2022a</strain>
    </source>
</reference>
<name>A0ACC0ID86_9ERIC</name>
<gene>
    <name evidence="1" type="ORF">LOK49_LG03G01380</name>
</gene>
<evidence type="ECO:0000313" key="1">
    <source>
        <dbReference type="EMBL" id="KAI8022767.1"/>
    </source>
</evidence>
<dbReference type="Proteomes" id="UP001060215">
    <property type="component" value="Chromosome 6"/>
</dbReference>
<sequence length="96" mass="10790">MGQACTIVLRGASNHVLDEAERSLHDALCVLSQEVAEKVQANQLQTISYVEEKVLQTLCEKEAEVENINKKNMELELRMEQLAVEAAIPLTFYVET</sequence>
<dbReference type="EMBL" id="CM045763">
    <property type="protein sequence ID" value="KAI8022767.1"/>
    <property type="molecule type" value="Genomic_DNA"/>
</dbReference>
<evidence type="ECO:0000313" key="2">
    <source>
        <dbReference type="Proteomes" id="UP001060215"/>
    </source>
</evidence>